<dbReference type="CDD" id="cd06533">
    <property type="entry name" value="Glyco_transf_WecG_TagA"/>
    <property type="match status" value="1"/>
</dbReference>
<keyword evidence="1" id="KW-0328">Glycosyltransferase</keyword>
<dbReference type="PANTHER" id="PTHR34136:SF1">
    <property type="entry name" value="UDP-N-ACETYL-D-MANNOSAMINURONIC ACID TRANSFERASE"/>
    <property type="match status" value="1"/>
</dbReference>
<proteinExistence type="predicted"/>
<dbReference type="PANTHER" id="PTHR34136">
    <property type="match status" value="1"/>
</dbReference>
<reference evidence="3" key="1">
    <citation type="submission" date="2019-07" db="EMBL/GenBank/DDBJ databases">
        <title>Toxilogical consequences of a new and cryptic species of cyanobacteria (Komarekiella delphini-convector) recovered from the epidermis of a bottlenose dolphin and 1500 ft. in the air.</title>
        <authorList>
            <person name="Brown A.O."/>
            <person name="Dvorak P."/>
            <person name="Villanueva C.D."/>
            <person name="Foss A.J."/>
            <person name="Garvey A.D."/>
            <person name="Gibson Q.A."/>
            <person name="Johansen J.R."/>
            <person name="Casamatta D.A."/>
        </authorList>
    </citation>
    <scope>NUCLEOTIDE SEQUENCE</scope>
    <source>
        <strain evidence="3">SJRDD-AB1</strain>
    </source>
</reference>
<dbReference type="AlphaFoldDB" id="A0AA40SWH9"/>
<dbReference type="GO" id="GO:0016758">
    <property type="term" value="F:hexosyltransferase activity"/>
    <property type="evidence" value="ECO:0007669"/>
    <property type="project" value="TreeGrafter"/>
</dbReference>
<organism evidence="3 4">
    <name type="scientific">Komarekiella delphini-convector SJRDD-AB1</name>
    <dbReference type="NCBI Taxonomy" id="2593771"/>
    <lineage>
        <taxon>Bacteria</taxon>
        <taxon>Bacillati</taxon>
        <taxon>Cyanobacteriota</taxon>
        <taxon>Cyanophyceae</taxon>
        <taxon>Nostocales</taxon>
        <taxon>Nostocaceae</taxon>
        <taxon>Komarekiella</taxon>
        <taxon>Komarekiella delphini-convector</taxon>
    </lineage>
</organism>
<evidence type="ECO:0000256" key="2">
    <source>
        <dbReference type="ARBA" id="ARBA00022679"/>
    </source>
</evidence>
<gene>
    <name evidence="3" type="ORF">FNW02_12305</name>
</gene>
<evidence type="ECO:0000256" key="1">
    <source>
        <dbReference type="ARBA" id="ARBA00022676"/>
    </source>
</evidence>
<sequence length="251" mass="28190">MSKPPKAFSVLGIPVHVMTNYPGWLLECLHAGRGAHVVTLNAEMTMQAERNKSLAQIIQNAELVIPDGAGVVLYLRWLLWQKVQRFPGIELAEKLLQELGQQTTKTKVFFYGGAPGVAASAAEFWQQQISDLSIAGTHSGYHSSEEEAQLRQTLTQLQPQVIFVGLGVPRQELWIAKNRHLCPQAIWIGVGGSFDIWSGTKTRAPAWLGNNNLEWLYRLYQEPWRWRRMLALPAFAIKAFIYRLTARGAIG</sequence>
<name>A0AA40SWH9_9NOST</name>
<comment type="caution">
    <text evidence="3">The sequence shown here is derived from an EMBL/GenBank/DDBJ whole genome shotgun (WGS) entry which is preliminary data.</text>
</comment>
<dbReference type="EMBL" id="VJXY01000011">
    <property type="protein sequence ID" value="MBD6616593.1"/>
    <property type="molecule type" value="Genomic_DNA"/>
</dbReference>
<dbReference type="Proteomes" id="UP001165986">
    <property type="component" value="Unassembled WGS sequence"/>
</dbReference>
<keyword evidence="2" id="KW-0808">Transferase</keyword>
<evidence type="ECO:0000313" key="3">
    <source>
        <dbReference type="EMBL" id="MBD6616593.1"/>
    </source>
</evidence>
<protein>
    <submittedName>
        <fullName evidence="3">WecB/TagA/CpsF family glycosyltransferase</fullName>
    </submittedName>
</protein>
<dbReference type="RefSeq" id="WP_191757834.1">
    <property type="nucleotide sequence ID" value="NZ_VJXY01000011.1"/>
</dbReference>
<dbReference type="Pfam" id="PF03808">
    <property type="entry name" value="Glyco_tran_WecG"/>
    <property type="match status" value="1"/>
</dbReference>
<accession>A0AA40SWH9</accession>
<dbReference type="NCBIfam" id="TIGR00696">
    <property type="entry name" value="wecG_tagA_cpsF"/>
    <property type="match status" value="1"/>
</dbReference>
<keyword evidence="4" id="KW-1185">Reference proteome</keyword>
<evidence type="ECO:0000313" key="4">
    <source>
        <dbReference type="Proteomes" id="UP001165986"/>
    </source>
</evidence>
<dbReference type="InterPro" id="IPR004629">
    <property type="entry name" value="WecG_TagA_CpsF"/>
</dbReference>